<dbReference type="EMBL" id="CM010718">
    <property type="protein sequence ID" value="RZC59072.1"/>
    <property type="molecule type" value="Genomic_DNA"/>
</dbReference>
<gene>
    <name evidence="1" type="ORF">C5167_006370</name>
</gene>
<accession>A0A4Y7JGA2</accession>
<evidence type="ECO:0000313" key="2">
    <source>
        <dbReference type="Proteomes" id="UP000316621"/>
    </source>
</evidence>
<proteinExistence type="predicted"/>
<keyword evidence="2" id="KW-1185">Reference proteome</keyword>
<dbReference type="STRING" id="3469.A0A4Y7JGA2"/>
<organism evidence="1 2">
    <name type="scientific">Papaver somniferum</name>
    <name type="common">Opium poppy</name>
    <dbReference type="NCBI Taxonomy" id="3469"/>
    <lineage>
        <taxon>Eukaryota</taxon>
        <taxon>Viridiplantae</taxon>
        <taxon>Streptophyta</taxon>
        <taxon>Embryophyta</taxon>
        <taxon>Tracheophyta</taxon>
        <taxon>Spermatophyta</taxon>
        <taxon>Magnoliopsida</taxon>
        <taxon>Ranunculales</taxon>
        <taxon>Papaveraceae</taxon>
        <taxon>Papaveroideae</taxon>
        <taxon>Papaver</taxon>
    </lineage>
</organism>
<reference evidence="1 2" key="1">
    <citation type="journal article" date="2018" name="Science">
        <title>The opium poppy genome and morphinan production.</title>
        <authorList>
            <person name="Guo L."/>
            <person name="Winzer T."/>
            <person name="Yang X."/>
            <person name="Li Y."/>
            <person name="Ning Z."/>
            <person name="He Z."/>
            <person name="Teodor R."/>
            <person name="Lu Y."/>
            <person name="Bowser T.A."/>
            <person name="Graham I.A."/>
            <person name="Ye K."/>
        </authorList>
    </citation>
    <scope>NUCLEOTIDE SEQUENCE [LARGE SCALE GENOMIC DNA]</scope>
    <source>
        <strain evidence="2">cv. HN1</strain>
        <tissue evidence="1">Leaves</tissue>
    </source>
</reference>
<evidence type="ECO:0000313" key="1">
    <source>
        <dbReference type="EMBL" id="RZC59072.1"/>
    </source>
</evidence>
<sequence>MFFGTRFSPKSLLLFHKISLKMLDVEQRLSEPYKEIGECFGRIIKEEGFGVIVERKYKQCHALLPYSGLELNFKRLFSFKKDKDEKGRPVSSQEVAVTPNATCLISPELLSWTRKLYRRFLKNERDMGNPMRNCCQSEVNWEATRRNNIFK</sequence>
<name>A0A4Y7JGA2_PAPSO</name>
<protein>
    <submittedName>
        <fullName evidence="1">Uncharacterized protein</fullName>
    </submittedName>
</protein>
<dbReference type="Gramene" id="RZC59072">
    <property type="protein sequence ID" value="RZC59072"/>
    <property type="gene ID" value="C5167_006370"/>
</dbReference>
<dbReference type="AlphaFoldDB" id="A0A4Y7JGA2"/>
<dbReference type="Proteomes" id="UP000316621">
    <property type="component" value="Chromosome 4"/>
</dbReference>